<dbReference type="RefSeq" id="WP_322542786.1">
    <property type="nucleotide sequence ID" value="NZ_JAOBTT010000001.1"/>
</dbReference>
<dbReference type="Proteomes" id="UP001288620">
    <property type="component" value="Unassembled WGS sequence"/>
</dbReference>
<comment type="caution">
    <text evidence="1">The sequence shown here is derived from an EMBL/GenBank/DDBJ whole genome shotgun (WGS) entry which is preliminary data.</text>
</comment>
<proteinExistence type="predicted"/>
<evidence type="ECO:0000313" key="1">
    <source>
        <dbReference type="EMBL" id="MDZ7278864.1"/>
    </source>
</evidence>
<dbReference type="EMBL" id="JAOBTT010000001">
    <property type="protein sequence ID" value="MDZ7278864.1"/>
    <property type="molecule type" value="Genomic_DNA"/>
</dbReference>
<accession>A0ABU5LFY6</accession>
<reference evidence="2" key="1">
    <citation type="submission" date="2023-07" db="EMBL/GenBank/DDBJ databases">
        <title>Structural and functional analysis of rice phyllospheric bacteria for their antimicrobial properties and defense elicitation against blast disease.</title>
        <authorList>
            <person name="Sahu K.P."/>
            <person name="Asharani P."/>
            <person name="Kumar M."/>
            <person name="Reddy B."/>
            <person name="Kumar A."/>
        </authorList>
    </citation>
    <scope>NUCLEOTIDE SEQUENCE [LARGE SCALE GENOMIC DNA]</scope>
    <source>
        <strain evidence="2">OsEp_Plm_30P10</strain>
    </source>
</reference>
<protein>
    <submittedName>
        <fullName evidence="1">Uncharacterized protein</fullName>
    </submittedName>
</protein>
<organism evidence="1 2">
    <name type="scientific">Pantoea eucrina</name>
    <dbReference type="NCBI Taxonomy" id="472693"/>
    <lineage>
        <taxon>Bacteria</taxon>
        <taxon>Pseudomonadati</taxon>
        <taxon>Pseudomonadota</taxon>
        <taxon>Gammaproteobacteria</taxon>
        <taxon>Enterobacterales</taxon>
        <taxon>Erwiniaceae</taxon>
        <taxon>Pantoea</taxon>
    </lineage>
</organism>
<sequence>MQIHTELGSGEQPERIFASDVRSSAPSLQCYALQPAADRFTLTPVHFSSFIDNEANGNAFLLFAPSGFSPSEALLKAAFSHCDARPELSCLIVSSGSQALQAGLQPSLALFSHCAEQGLWAQVAAVIIRAELAATAAPFEQMQEIIWAGFIYTQSVWVLEAQAEHTVAPQEAPLSYQQFMAHYEKLTRLTQLVPERKSYRQSYLRSNLQQLFHQEVKTQPALSPRLRDAIRYYAASLPAKTVRERLLLKSPDIYFTLLKYKKSTD</sequence>
<keyword evidence="2" id="KW-1185">Reference proteome</keyword>
<name>A0ABU5LFY6_9GAMM</name>
<gene>
    <name evidence="1" type="ORF">N4G40_11370</name>
</gene>
<evidence type="ECO:0000313" key="2">
    <source>
        <dbReference type="Proteomes" id="UP001288620"/>
    </source>
</evidence>